<dbReference type="PROSITE" id="PS00198">
    <property type="entry name" value="4FE4S_FER_1"/>
    <property type="match status" value="2"/>
</dbReference>
<evidence type="ECO:0000256" key="1">
    <source>
        <dbReference type="SAM" id="MobiDB-lite"/>
    </source>
</evidence>
<feature type="domain" description="4Fe-4S ferredoxin-type" evidence="2">
    <location>
        <begin position="105"/>
        <end position="128"/>
    </location>
</feature>
<proteinExistence type="predicted"/>
<dbReference type="PROSITE" id="PS51379">
    <property type="entry name" value="4FE4S_FER_2"/>
    <property type="match status" value="2"/>
</dbReference>
<evidence type="ECO:0000313" key="3">
    <source>
        <dbReference type="EMBL" id="GAH76752.1"/>
    </source>
</evidence>
<organism evidence="3">
    <name type="scientific">marine sediment metagenome</name>
    <dbReference type="NCBI Taxonomy" id="412755"/>
    <lineage>
        <taxon>unclassified sequences</taxon>
        <taxon>metagenomes</taxon>
        <taxon>ecological metagenomes</taxon>
    </lineage>
</organism>
<feature type="region of interest" description="Disordered" evidence="1">
    <location>
        <begin position="1"/>
        <end position="24"/>
    </location>
</feature>
<dbReference type="InterPro" id="IPR009051">
    <property type="entry name" value="Helical_ferredxn"/>
</dbReference>
<gene>
    <name evidence="3" type="ORF">S03H2_65811</name>
</gene>
<reference evidence="3" key="1">
    <citation type="journal article" date="2014" name="Front. Microbiol.">
        <title>High frequency of phylogenetically diverse reductive dehalogenase-homologous genes in deep subseafloor sedimentary metagenomes.</title>
        <authorList>
            <person name="Kawai M."/>
            <person name="Futagami T."/>
            <person name="Toyoda A."/>
            <person name="Takaki Y."/>
            <person name="Nishi S."/>
            <person name="Hori S."/>
            <person name="Arai W."/>
            <person name="Tsubouchi T."/>
            <person name="Morono Y."/>
            <person name="Uchiyama I."/>
            <person name="Ito T."/>
            <person name="Fujiyama A."/>
            <person name="Inagaki F."/>
            <person name="Takami H."/>
        </authorList>
    </citation>
    <scope>NUCLEOTIDE SEQUENCE</scope>
    <source>
        <strain evidence="3">Expedition CK06-06</strain>
    </source>
</reference>
<dbReference type="EMBL" id="BARU01042903">
    <property type="protein sequence ID" value="GAH76752.1"/>
    <property type="molecule type" value="Genomic_DNA"/>
</dbReference>
<dbReference type="SUPFAM" id="SSF46548">
    <property type="entry name" value="alpha-helical ferredoxin"/>
    <property type="match status" value="1"/>
</dbReference>
<feature type="non-terminal residue" evidence="3">
    <location>
        <position position="1"/>
    </location>
</feature>
<accession>X1I4V8</accession>
<dbReference type="InterPro" id="IPR017896">
    <property type="entry name" value="4Fe4S_Fe-S-bd"/>
</dbReference>
<protein>
    <recommendedName>
        <fullName evidence="2">4Fe-4S ferredoxin-type domain-containing protein</fullName>
    </recommendedName>
</protein>
<evidence type="ECO:0000259" key="2">
    <source>
        <dbReference type="PROSITE" id="PS51379"/>
    </source>
</evidence>
<dbReference type="Gene3D" id="1.10.1060.10">
    <property type="entry name" value="Alpha-helical ferredoxin"/>
    <property type="match status" value="1"/>
</dbReference>
<comment type="caution">
    <text evidence="3">The sequence shown here is derived from an EMBL/GenBank/DDBJ whole genome shotgun (WGS) entry which is preliminary data.</text>
</comment>
<sequence>EELTTGMAGEISEQEPKTEALETLQSKRETQKDKLLDEVKDLDMEKVFAKCIGCHACSKVCPACYCHLCFFESPTSERRALDYERELDKSGSVRVPLDTIFYHLVRLFHVSLSCVGCGQCNDVCPVNVPLGAVAVKTAGAVQEAFDYVAGKSIEEELPITTFKPEEFPEVVE</sequence>
<name>X1I4V8_9ZZZZ</name>
<dbReference type="GO" id="GO:0051536">
    <property type="term" value="F:iron-sulfur cluster binding"/>
    <property type="evidence" value="ECO:0007669"/>
    <property type="project" value="InterPro"/>
</dbReference>
<feature type="domain" description="4Fe-4S ferredoxin-type" evidence="2">
    <location>
        <begin position="42"/>
        <end position="62"/>
    </location>
</feature>
<dbReference type="InterPro" id="IPR017900">
    <property type="entry name" value="4Fe4S_Fe_S_CS"/>
</dbReference>
<feature type="compositionally biased region" description="Basic and acidic residues" evidence="1">
    <location>
        <begin position="14"/>
        <end position="24"/>
    </location>
</feature>
<dbReference type="AlphaFoldDB" id="X1I4V8"/>
<dbReference type="Pfam" id="PF13183">
    <property type="entry name" value="Fer4_8"/>
    <property type="match status" value="1"/>
</dbReference>